<sequence length="959" mass="100571">MTTWTTTAGAATPGPSVVQAYLTRTAALDAPAGGGFDELSGQPGAPAVGSGGDPTPAPGWSRVAEAADRLGPAGLRQAAEVVERLLEDDGVTYTPLPPLSRRGLDDPGSPDAAGDVAAGRQRASQPARWRLDPLPLVLDAADWAVLQPGLAQRARVLNALLADLYGRRRVLADGLLPPELVFGHDGYVRAAHGITVPGPHQLVFCAADVCRAPDGSFQVLGDRTQAPSGSGYAMAGRRVLDRALPDLVRQDAPRGLSSWFSTVRLALTAVAPTSVEDPRIVVLSPGTHSETAFDQAFLASELGVPLVESADLLVRGGRLWMRSMGRLEPVDVVVRRVDAGFSDPLELRPDSQLGVVGLTEACRRGAVTVVNTLGSGVLENPGLLPFLPRLAEALLDEPLSLPSVPTFWCGEPTALDHVVAHLDTMLLRPVGRGRSIAPDALSRTDRERLVRRLRAEPRRWVGQLRVPPSEAPIVVPDSGATATLAAAAIGLRFFSVASGTADDSYTTMPGGLGSALLHAPPAVPTRARVTGGAPAATPAGTPSGPVTGPTTVLGGLVEALESVRSATGVAKDVWVRSARTDHRPHLTERWAERLSPSGRDEPPLVEPLRPEALAPPRVLEDLFWLGRYAERTEDLVRLLTATADRAQEIRDVAGETGAADPADPTGGVLSVLASALAGITGLPAPAAGADPDPWFRTLLLDGTRDGTVAHSLAGLRSAARAVRDQLSGDTWAVLGGADRALAALAGPAAADRDAAGVLRSTGEQVLVAMLALTGLAAENMVRDPGWWFLDLGRRLERSLQLTALLGATLVTGRSPAATAALAESVLTAAESVVTHRRRYRGHVRVGTVVQMLLLDPGNPRSLVFQIGQALIDLRELPGSASTSRPSRLLEEVQATLRRSRPADLDAVGPDGTRAALGELLDATHRSLRTAADAVAAQWFWRQRPMRSIDVLGPAAGTAR</sequence>
<dbReference type="PANTHER" id="PTHR34595:SF2">
    <property type="entry name" value="BLR2978 PROTEIN"/>
    <property type="match status" value="1"/>
</dbReference>
<name>A0A938YFS2_9ACTN</name>
<feature type="region of interest" description="Disordered" evidence="1">
    <location>
        <begin position="30"/>
        <end position="61"/>
    </location>
</feature>
<feature type="region of interest" description="Disordered" evidence="1">
    <location>
        <begin position="525"/>
        <end position="547"/>
    </location>
</feature>
<evidence type="ECO:0000259" key="2">
    <source>
        <dbReference type="Pfam" id="PF04168"/>
    </source>
</evidence>
<evidence type="ECO:0000313" key="5">
    <source>
        <dbReference type="Proteomes" id="UP000663792"/>
    </source>
</evidence>
<dbReference type="SUPFAM" id="SSF56059">
    <property type="entry name" value="Glutathione synthetase ATP-binding domain-like"/>
    <property type="match status" value="1"/>
</dbReference>
<evidence type="ECO:0000313" key="4">
    <source>
        <dbReference type="EMBL" id="MBM9467013.1"/>
    </source>
</evidence>
<reference evidence="4" key="1">
    <citation type="submission" date="2021-01" db="EMBL/GenBank/DDBJ databases">
        <title>YIM 132084 draft genome.</title>
        <authorList>
            <person name="An D."/>
        </authorList>
    </citation>
    <scope>NUCLEOTIDE SEQUENCE</scope>
    <source>
        <strain evidence="4">YIM 132084</strain>
    </source>
</reference>
<dbReference type="Gene3D" id="3.40.50.11290">
    <property type="match status" value="1"/>
</dbReference>
<dbReference type="EMBL" id="JAERWK010000008">
    <property type="protein sequence ID" value="MBM9467013.1"/>
    <property type="molecule type" value="Genomic_DNA"/>
</dbReference>
<keyword evidence="5" id="KW-1185">Reference proteome</keyword>
<dbReference type="Pfam" id="PF04168">
    <property type="entry name" value="Alpha-E"/>
    <property type="match status" value="1"/>
</dbReference>
<proteinExistence type="predicted"/>
<dbReference type="RefSeq" id="WP_205259942.1">
    <property type="nucleotide sequence ID" value="NZ_JAERWK010000008.1"/>
</dbReference>
<accession>A0A938YFS2</accession>
<feature type="domain" description="Circularly permuted ATP-grasp type 2" evidence="3">
    <location>
        <begin position="135"/>
        <end position="513"/>
    </location>
</feature>
<evidence type="ECO:0000259" key="3">
    <source>
        <dbReference type="Pfam" id="PF14403"/>
    </source>
</evidence>
<dbReference type="AlphaFoldDB" id="A0A938YFS2"/>
<feature type="region of interest" description="Disordered" evidence="1">
    <location>
        <begin position="92"/>
        <end position="125"/>
    </location>
</feature>
<evidence type="ECO:0000256" key="1">
    <source>
        <dbReference type="SAM" id="MobiDB-lite"/>
    </source>
</evidence>
<dbReference type="InterPro" id="IPR025841">
    <property type="entry name" value="CP_ATPgrasp_2"/>
</dbReference>
<organism evidence="4 5">
    <name type="scientific">Nakamurella leprariae</name>
    <dbReference type="NCBI Taxonomy" id="2803911"/>
    <lineage>
        <taxon>Bacteria</taxon>
        <taxon>Bacillati</taxon>
        <taxon>Actinomycetota</taxon>
        <taxon>Actinomycetes</taxon>
        <taxon>Nakamurellales</taxon>
        <taxon>Nakamurellaceae</taxon>
        <taxon>Nakamurella</taxon>
    </lineage>
</organism>
<comment type="caution">
    <text evidence="4">The sequence shown here is derived from an EMBL/GenBank/DDBJ whole genome shotgun (WGS) entry which is preliminary data.</text>
</comment>
<dbReference type="InterPro" id="IPR007296">
    <property type="entry name" value="DUF403"/>
</dbReference>
<protein>
    <submittedName>
        <fullName evidence="4">Circularly permuted type 2 ATP-grasp protein</fullName>
    </submittedName>
</protein>
<dbReference type="Pfam" id="PF14403">
    <property type="entry name" value="CP_ATPgrasp_2"/>
    <property type="match status" value="1"/>
</dbReference>
<feature type="domain" description="DUF403" evidence="2">
    <location>
        <begin position="616"/>
        <end position="939"/>
    </location>
</feature>
<gene>
    <name evidence="4" type="ORF">JL106_06910</name>
</gene>
<dbReference type="Gene3D" id="3.30.1490.270">
    <property type="match status" value="1"/>
</dbReference>
<dbReference type="InterPro" id="IPR051680">
    <property type="entry name" value="ATP-dep_Glu-Cys_Ligase-2"/>
</dbReference>
<dbReference type="Proteomes" id="UP000663792">
    <property type="component" value="Unassembled WGS sequence"/>
</dbReference>
<dbReference type="PANTHER" id="PTHR34595">
    <property type="entry name" value="BLR5612 PROTEIN"/>
    <property type="match status" value="1"/>
</dbReference>